<dbReference type="EMBL" id="CP106831">
    <property type="protein sequence ID" value="WIH98469.1"/>
    <property type="molecule type" value="Genomic_DNA"/>
</dbReference>
<proteinExistence type="predicted"/>
<sequence>MKTQLTLLFALLSHFIFAQLTISGVVKNEEGKPVFAINVEYI</sequence>
<name>A0ABY8VDZ8_9FLAO</name>
<evidence type="ECO:0008006" key="3">
    <source>
        <dbReference type="Google" id="ProtNLM"/>
    </source>
</evidence>
<protein>
    <recommendedName>
        <fullName evidence="3">Carboxypeptidase regulatory-like domain-containing protein</fullName>
    </recommendedName>
</protein>
<evidence type="ECO:0000313" key="2">
    <source>
        <dbReference type="Proteomes" id="UP001223501"/>
    </source>
</evidence>
<gene>
    <name evidence="1" type="ORF">OBA43_05970</name>
</gene>
<evidence type="ECO:0000313" key="1">
    <source>
        <dbReference type="EMBL" id="WIH98469.1"/>
    </source>
</evidence>
<reference evidence="1 2" key="1">
    <citation type="submission" date="2022-09" db="EMBL/GenBank/DDBJ databases">
        <title>Whole genome sequencing analysis of tet(X)-positive Empedobacter falsenii YWS9-3.</title>
        <authorList>
            <person name="Chen C."/>
            <person name="Lv Y.-L."/>
        </authorList>
    </citation>
    <scope>NUCLEOTIDE SEQUENCE [LARGE SCALE GENOMIC DNA]</scope>
    <source>
        <strain evidence="1 2">YWS9-3_T</strain>
    </source>
</reference>
<dbReference type="RefSeq" id="WP_260544463.1">
    <property type="nucleotide sequence ID" value="NZ_CP106831.1"/>
</dbReference>
<accession>A0ABY8VDZ8</accession>
<keyword evidence="2" id="KW-1185">Reference proteome</keyword>
<dbReference type="Proteomes" id="UP001223501">
    <property type="component" value="Chromosome"/>
</dbReference>
<organism evidence="1 2">
    <name type="scientific">Empedobacter falsenii</name>
    <dbReference type="NCBI Taxonomy" id="343874"/>
    <lineage>
        <taxon>Bacteria</taxon>
        <taxon>Pseudomonadati</taxon>
        <taxon>Bacteroidota</taxon>
        <taxon>Flavobacteriia</taxon>
        <taxon>Flavobacteriales</taxon>
        <taxon>Weeksellaceae</taxon>
        <taxon>Empedobacter</taxon>
    </lineage>
</organism>